<feature type="compositionally biased region" description="Basic and acidic residues" evidence="1">
    <location>
        <begin position="118"/>
        <end position="131"/>
    </location>
</feature>
<proteinExistence type="predicted"/>
<sequence length="178" mass="19775">MIMTLRGPCGYSLPSGHVASMRQGHESMSRCRRPNTMQLNIQNVTPETVEVQGQVVARAYAEGVMLATLIATAGSSKPAQEAIVSQYLDAGLSAATFPAIVRSIEARKLAAEREHAERLKDAREHAERVKSYESTPLDEARRRAKREDRERKYQDMGRAIRSANGRSDFSSGNWLDNN</sequence>
<feature type="compositionally biased region" description="Polar residues" evidence="1">
    <location>
        <begin position="164"/>
        <end position="178"/>
    </location>
</feature>
<feature type="compositionally biased region" description="Basic and acidic residues" evidence="1">
    <location>
        <begin position="138"/>
        <end position="155"/>
    </location>
</feature>
<gene>
    <name evidence="2" type="ORF">HX893_21940</name>
</gene>
<evidence type="ECO:0000256" key="1">
    <source>
        <dbReference type="SAM" id="MobiDB-lite"/>
    </source>
</evidence>
<dbReference type="EMBL" id="JACASD010000058">
    <property type="protein sequence ID" value="NWE90792.1"/>
    <property type="molecule type" value="Genomic_DNA"/>
</dbReference>
<dbReference type="Proteomes" id="UP000585226">
    <property type="component" value="Unassembled WGS sequence"/>
</dbReference>
<accession>A0A7Y8KIR3</accession>
<comment type="caution">
    <text evidence="2">The sequence shown here is derived from an EMBL/GenBank/DDBJ whole genome shotgun (WGS) entry which is preliminary data.</text>
</comment>
<feature type="region of interest" description="Disordered" evidence="1">
    <location>
        <begin position="118"/>
        <end position="178"/>
    </location>
</feature>
<name>A0A7Y8KIR3_9PSED</name>
<dbReference type="AlphaFoldDB" id="A0A7Y8KIR3"/>
<evidence type="ECO:0000313" key="3">
    <source>
        <dbReference type="Proteomes" id="UP000585226"/>
    </source>
</evidence>
<protein>
    <submittedName>
        <fullName evidence="2">Uncharacterized protein</fullName>
    </submittedName>
</protein>
<organism evidence="2 3">
    <name type="scientific">Pseudomonas reactans</name>
    <dbReference type="NCBI Taxonomy" id="117680"/>
    <lineage>
        <taxon>Bacteria</taxon>
        <taxon>Pseudomonadati</taxon>
        <taxon>Pseudomonadota</taxon>
        <taxon>Gammaproteobacteria</taxon>
        <taxon>Pseudomonadales</taxon>
        <taxon>Pseudomonadaceae</taxon>
        <taxon>Pseudomonas</taxon>
    </lineage>
</organism>
<reference evidence="2 3" key="1">
    <citation type="submission" date="2020-04" db="EMBL/GenBank/DDBJ databases">
        <title>Molecular characterization of pseudomonads from Agaricus bisporus reveal novel blotch 2 pathogens in Western Europe.</title>
        <authorList>
            <person name="Taparia T."/>
            <person name="Krijger M."/>
            <person name="Haynes E."/>
            <person name="Elpinstone J.G."/>
            <person name="Noble R."/>
            <person name="Van Der Wolf J."/>
        </authorList>
    </citation>
    <scope>NUCLEOTIDE SEQUENCE [LARGE SCALE GENOMIC DNA]</scope>
    <source>
        <strain evidence="2 3">P8021</strain>
    </source>
</reference>
<evidence type="ECO:0000313" key="2">
    <source>
        <dbReference type="EMBL" id="NWE90792.1"/>
    </source>
</evidence>